<dbReference type="InterPro" id="IPR038488">
    <property type="entry name" value="Integrase_DNA-bd_sf"/>
</dbReference>
<dbReference type="EMBL" id="CAMXCS010000016">
    <property type="protein sequence ID" value="CAI3961629.1"/>
    <property type="molecule type" value="Genomic_DNA"/>
</dbReference>
<evidence type="ECO:0000256" key="4">
    <source>
        <dbReference type="ARBA" id="ARBA00023172"/>
    </source>
</evidence>
<dbReference type="Proteomes" id="UP001154255">
    <property type="component" value="Unassembled WGS sequence"/>
</dbReference>
<dbReference type="InterPro" id="IPR053876">
    <property type="entry name" value="Phage_int_M"/>
</dbReference>
<dbReference type="RefSeq" id="WP_271790781.1">
    <property type="nucleotide sequence ID" value="NZ_CAMXCM010000016.1"/>
</dbReference>
<evidence type="ECO:0000313" key="9">
    <source>
        <dbReference type="Proteomes" id="UP001154259"/>
    </source>
</evidence>
<gene>
    <name evidence="7" type="ORF">R53529_LOCUS2370</name>
    <name evidence="6" type="ORF">R53530_LOCUS2378</name>
</gene>
<dbReference type="Gene3D" id="3.30.160.390">
    <property type="entry name" value="Integrase, DNA-binding domain"/>
    <property type="match status" value="1"/>
</dbReference>
<evidence type="ECO:0000259" key="5">
    <source>
        <dbReference type="PROSITE" id="PS51898"/>
    </source>
</evidence>
<dbReference type="CDD" id="cd00801">
    <property type="entry name" value="INT_P4_C"/>
    <property type="match status" value="1"/>
</dbReference>
<dbReference type="Proteomes" id="UP001154259">
    <property type="component" value="Unassembled WGS sequence"/>
</dbReference>
<dbReference type="GO" id="GO:0006310">
    <property type="term" value="P:DNA recombination"/>
    <property type="evidence" value="ECO:0007669"/>
    <property type="project" value="UniProtKB-KW"/>
</dbReference>
<dbReference type="PANTHER" id="PTHR30629:SF2">
    <property type="entry name" value="PROPHAGE INTEGRASE INTS-RELATED"/>
    <property type="match status" value="1"/>
</dbReference>
<dbReference type="InterPro" id="IPR002104">
    <property type="entry name" value="Integrase_catalytic"/>
</dbReference>
<dbReference type="Gene3D" id="1.10.150.130">
    <property type="match status" value="1"/>
</dbReference>
<reference evidence="6" key="1">
    <citation type="submission" date="2022-10" db="EMBL/GenBank/DDBJ databases">
        <authorList>
            <person name="Botero Cardona J."/>
        </authorList>
    </citation>
    <scope>NUCLEOTIDE SEQUENCE</scope>
    <source>
        <strain evidence="6">LMG 31819</strain>
        <strain evidence="7">R-53529</strain>
    </source>
</reference>
<dbReference type="Pfam" id="PF00589">
    <property type="entry name" value="Phage_integrase"/>
    <property type="match status" value="1"/>
</dbReference>
<sequence>MPRLFINQLSEKKINQLKNGTHSDGRNLYLNIRGNSKIWVFRFKSPITGKIRMQGLGPFPIISLSEARNLANKNKEMLINRLDPLEEKRRQELAIQKKYKLFSEVAKEYIENRSKQWRSKRTQQETESLLQNYINPSLKRRFIYSITSNEILTLLKPIWYKNTTTGVKLQGLLNRIFQYAIAYGWFEGNNPAKWSGFLENLLPKPSLITKVTHYKAYDWKQIDKLYKHLKAINTIPNLAICFICLTACRSAEAREMQVKEINFSDKLWILPASRSKTNKCHRIPLSDEALAIIKSAMKLNKNQGDYVFQHNKKPIYDKALLIAVKKAANDNKMTLHGFRSSFRDWGSEATNTQSEILEMALGHSIKSKVEAAYRRGDMLDKRRQLMNKWAKYCTKKTYNEI</sequence>
<organism evidence="6 8">
    <name type="scientific">Commensalibacter communis</name>
    <dbReference type="NCBI Taxonomy" id="2972786"/>
    <lineage>
        <taxon>Bacteria</taxon>
        <taxon>Pseudomonadati</taxon>
        <taxon>Pseudomonadota</taxon>
        <taxon>Alphaproteobacteria</taxon>
        <taxon>Acetobacterales</taxon>
        <taxon>Acetobacteraceae</taxon>
    </lineage>
</organism>
<comment type="caution">
    <text evidence="6">The sequence shown here is derived from an EMBL/GenBank/DDBJ whole genome shotgun (WGS) entry which is preliminary data.</text>
</comment>
<dbReference type="InterPro" id="IPR013762">
    <property type="entry name" value="Integrase-like_cat_sf"/>
</dbReference>
<keyword evidence="3" id="KW-0238">DNA-binding</keyword>
<dbReference type="PANTHER" id="PTHR30629">
    <property type="entry name" value="PROPHAGE INTEGRASE"/>
    <property type="match status" value="1"/>
</dbReference>
<accession>A0A9W4TQV4</accession>
<dbReference type="Pfam" id="PF22022">
    <property type="entry name" value="Phage_int_M"/>
    <property type="match status" value="1"/>
</dbReference>
<dbReference type="GO" id="GO:0015074">
    <property type="term" value="P:DNA integration"/>
    <property type="evidence" value="ECO:0007669"/>
    <property type="project" value="UniProtKB-KW"/>
</dbReference>
<name>A0A9W4TQV4_9PROT</name>
<keyword evidence="4" id="KW-0233">DNA recombination</keyword>
<evidence type="ECO:0000256" key="3">
    <source>
        <dbReference type="ARBA" id="ARBA00023125"/>
    </source>
</evidence>
<dbReference type="EMBL" id="CAMXCM010000016">
    <property type="protein sequence ID" value="CAI3960032.1"/>
    <property type="molecule type" value="Genomic_DNA"/>
</dbReference>
<keyword evidence="9" id="KW-1185">Reference proteome</keyword>
<dbReference type="GO" id="GO:0003677">
    <property type="term" value="F:DNA binding"/>
    <property type="evidence" value="ECO:0007669"/>
    <property type="project" value="UniProtKB-KW"/>
</dbReference>
<dbReference type="InterPro" id="IPR025166">
    <property type="entry name" value="Integrase_DNA_bind_dom"/>
</dbReference>
<dbReference type="InterPro" id="IPR011010">
    <property type="entry name" value="DNA_brk_join_enz"/>
</dbReference>
<dbReference type="Pfam" id="PF13356">
    <property type="entry name" value="Arm-DNA-bind_3"/>
    <property type="match status" value="1"/>
</dbReference>
<evidence type="ECO:0000313" key="8">
    <source>
        <dbReference type="Proteomes" id="UP001154255"/>
    </source>
</evidence>
<dbReference type="PROSITE" id="PS51898">
    <property type="entry name" value="TYR_RECOMBINASE"/>
    <property type="match status" value="1"/>
</dbReference>
<evidence type="ECO:0000313" key="6">
    <source>
        <dbReference type="EMBL" id="CAI3960032.1"/>
    </source>
</evidence>
<evidence type="ECO:0000256" key="1">
    <source>
        <dbReference type="ARBA" id="ARBA00008857"/>
    </source>
</evidence>
<feature type="domain" description="Tyr recombinase" evidence="5">
    <location>
        <begin position="212"/>
        <end position="386"/>
    </location>
</feature>
<protein>
    <submittedName>
        <fullName evidence="6">Includes phage integrase (FimB)</fullName>
    </submittedName>
</protein>
<dbReference type="AlphaFoldDB" id="A0A9W4TQV4"/>
<evidence type="ECO:0000313" key="7">
    <source>
        <dbReference type="EMBL" id="CAI3961629.1"/>
    </source>
</evidence>
<comment type="similarity">
    <text evidence="1">Belongs to the 'phage' integrase family.</text>
</comment>
<dbReference type="InterPro" id="IPR050808">
    <property type="entry name" value="Phage_Integrase"/>
</dbReference>
<dbReference type="InterPro" id="IPR010998">
    <property type="entry name" value="Integrase_recombinase_N"/>
</dbReference>
<evidence type="ECO:0000256" key="2">
    <source>
        <dbReference type="ARBA" id="ARBA00022908"/>
    </source>
</evidence>
<keyword evidence="2" id="KW-0229">DNA integration</keyword>
<dbReference type="SUPFAM" id="SSF56349">
    <property type="entry name" value="DNA breaking-rejoining enzymes"/>
    <property type="match status" value="1"/>
</dbReference>
<proteinExistence type="inferred from homology"/>
<dbReference type="Gene3D" id="1.10.443.10">
    <property type="entry name" value="Intergrase catalytic core"/>
    <property type="match status" value="1"/>
</dbReference>